<feature type="site" description="Important for substrate specificity" evidence="6">
    <location>
        <position position="192"/>
    </location>
</feature>
<organism evidence="8 9">
    <name type="scientific">Hallella mizrahii</name>
    <dbReference type="NCBI Taxonomy" id="2606637"/>
    <lineage>
        <taxon>Bacteria</taxon>
        <taxon>Pseudomonadati</taxon>
        <taxon>Bacteroidota</taxon>
        <taxon>Bacteroidia</taxon>
        <taxon>Bacteroidales</taxon>
        <taxon>Prevotellaceae</taxon>
        <taxon>Hallella</taxon>
    </lineage>
</organism>
<keyword evidence="9" id="KW-1185">Reference proteome</keyword>
<dbReference type="RefSeq" id="WP_154532946.1">
    <property type="nucleotide sequence ID" value="NZ_VUNG01000002.1"/>
</dbReference>
<dbReference type="SUPFAM" id="SSF52317">
    <property type="entry name" value="Class I glutamine amidotransferase-like"/>
    <property type="match status" value="1"/>
</dbReference>
<feature type="binding site" evidence="6">
    <location>
        <position position="249"/>
    </location>
    <ligand>
        <name>substrate</name>
    </ligand>
</feature>
<feature type="active site" description="Acyl-thioester intermediate" evidence="6 7">
    <location>
        <position position="142"/>
    </location>
</feature>
<reference evidence="8 9" key="1">
    <citation type="submission" date="2019-08" db="EMBL/GenBank/DDBJ databases">
        <title>In-depth cultivation of the pig gut microbiome towards novel bacterial diversity and tailored functional studies.</title>
        <authorList>
            <person name="Wylensek D."/>
            <person name="Hitch T.C.A."/>
            <person name="Clavel T."/>
        </authorList>
    </citation>
    <scope>NUCLEOTIDE SEQUENCE [LARGE SCALE GENOMIC DNA]</scope>
    <source>
        <strain evidence="8 9">LKV-178-WT-2A</strain>
    </source>
</reference>
<dbReference type="PANTHER" id="PTHR20919">
    <property type="entry name" value="HOMOSERINE O-SUCCINYLTRANSFERASE"/>
    <property type="match status" value="1"/>
</dbReference>
<dbReference type="EC" id="2.3.1.31" evidence="6"/>
<evidence type="ECO:0000313" key="9">
    <source>
        <dbReference type="Proteomes" id="UP000438914"/>
    </source>
</evidence>
<dbReference type="PANTHER" id="PTHR20919:SF0">
    <property type="entry name" value="HOMOSERINE O-SUCCINYLTRANSFERASE"/>
    <property type="match status" value="1"/>
</dbReference>
<dbReference type="GO" id="GO:0005737">
    <property type="term" value="C:cytoplasm"/>
    <property type="evidence" value="ECO:0007669"/>
    <property type="project" value="UniProtKB-SubCell"/>
</dbReference>
<dbReference type="PIRSF" id="PIRSF000450">
    <property type="entry name" value="H_ser_succinyltr"/>
    <property type="match status" value="1"/>
</dbReference>
<evidence type="ECO:0000256" key="6">
    <source>
        <dbReference type="HAMAP-Rule" id="MF_00295"/>
    </source>
</evidence>
<comment type="caution">
    <text evidence="8">The sequence shown here is derived from an EMBL/GenBank/DDBJ whole genome shotgun (WGS) entry which is preliminary data.</text>
</comment>
<dbReference type="InterPro" id="IPR029062">
    <property type="entry name" value="Class_I_gatase-like"/>
</dbReference>
<dbReference type="GO" id="GO:0004414">
    <property type="term" value="F:homoserine O-acetyltransferase activity"/>
    <property type="evidence" value="ECO:0007669"/>
    <property type="project" value="UniProtKB-EC"/>
</dbReference>
<dbReference type="Proteomes" id="UP000438914">
    <property type="component" value="Unassembled WGS sequence"/>
</dbReference>
<comment type="subcellular location">
    <subcellularLocation>
        <location evidence="1 6">Cytoplasm</location>
    </subcellularLocation>
</comment>
<feature type="active site" evidence="6">
    <location>
        <position position="237"/>
    </location>
</feature>
<evidence type="ECO:0000256" key="7">
    <source>
        <dbReference type="PIRSR" id="PIRSR000450-1"/>
    </source>
</evidence>
<name>A0A7K0KC28_9BACT</name>
<dbReference type="InterPro" id="IPR033752">
    <property type="entry name" value="MetA_family"/>
</dbReference>
<dbReference type="GO" id="GO:0008899">
    <property type="term" value="F:homoserine O-succinyltransferase activity"/>
    <property type="evidence" value="ECO:0007669"/>
    <property type="project" value="UniProtKB-UniRule"/>
</dbReference>
<evidence type="ECO:0000256" key="1">
    <source>
        <dbReference type="ARBA" id="ARBA00004496"/>
    </source>
</evidence>
<accession>A0A7K0KC28</accession>
<dbReference type="CDD" id="cd03131">
    <property type="entry name" value="GATase1_HTS"/>
    <property type="match status" value="1"/>
</dbReference>
<comment type="pathway">
    <text evidence="6">Amino-acid biosynthesis; L-methionine biosynthesis via de novo pathway; O-acetyl-L-homoserine from L-homoserine: step 1/1.</text>
</comment>
<evidence type="ECO:0000313" key="8">
    <source>
        <dbReference type="EMBL" id="MST83388.1"/>
    </source>
</evidence>
<evidence type="ECO:0000256" key="5">
    <source>
        <dbReference type="ARBA" id="ARBA00023315"/>
    </source>
</evidence>
<proteinExistence type="inferred from homology"/>
<dbReference type="InterPro" id="IPR005697">
    <property type="entry name" value="HST_MetA"/>
</dbReference>
<dbReference type="UniPathway" id="UPA00051">
    <property type="reaction ID" value="UER00074"/>
</dbReference>
<keyword evidence="2 6" id="KW-0963">Cytoplasm</keyword>
<feature type="active site" description="Proton acceptor" evidence="6">
    <location>
        <position position="235"/>
    </location>
</feature>
<comment type="similarity">
    <text evidence="6">Belongs to the MetA family.</text>
</comment>
<comment type="catalytic activity">
    <reaction evidence="6">
        <text>L-homoserine + acetyl-CoA = O-acetyl-L-homoserine + CoA</text>
        <dbReference type="Rhea" id="RHEA:13701"/>
        <dbReference type="ChEBI" id="CHEBI:57287"/>
        <dbReference type="ChEBI" id="CHEBI:57288"/>
        <dbReference type="ChEBI" id="CHEBI:57476"/>
        <dbReference type="ChEBI" id="CHEBI:57716"/>
        <dbReference type="EC" id="2.3.1.31"/>
    </reaction>
</comment>
<comment type="caution">
    <text evidence="6">Lacks conserved residue(s) required for the propagation of feature annotation.</text>
</comment>
<keyword evidence="3 6" id="KW-0028">Amino-acid biosynthesis</keyword>
<dbReference type="GO" id="GO:0019281">
    <property type="term" value="P:L-methionine biosynthetic process from homoserine via O-succinyl-L-homoserine and cystathionine"/>
    <property type="evidence" value="ECO:0007669"/>
    <property type="project" value="InterPro"/>
</dbReference>
<evidence type="ECO:0000256" key="4">
    <source>
        <dbReference type="ARBA" id="ARBA00022679"/>
    </source>
</evidence>
<dbReference type="EMBL" id="VUNG01000002">
    <property type="protein sequence ID" value="MST83388.1"/>
    <property type="molecule type" value="Genomic_DNA"/>
</dbReference>
<dbReference type="AlphaFoldDB" id="A0A7K0KC28"/>
<dbReference type="HAMAP" id="MF_00295">
    <property type="entry name" value="MetA_acyltransf"/>
    <property type="match status" value="1"/>
</dbReference>
<protein>
    <recommendedName>
        <fullName evidence="6">Homoserine O-acetyltransferase</fullName>
        <shortName evidence="6">HAT</shortName>
        <ecNumber evidence="6">2.3.1.31</ecNumber>
    </recommendedName>
    <alternativeName>
        <fullName evidence="6">Homoserine transacetylase</fullName>
        <shortName evidence="6">HTA</shortName>
    </alternativeName>
</protein>
<comment type="function">
    <text evidence="6">Transfers an acetyl group from acetyl-CoA to L-homoserine, forming acetyl-L-homoserine.</text>
</comment>
<dbReference type="FunFam" id="3.40.50.880:FF:000004">
    <property type="entry name" value="Homoserine O-succinyltransferase"/>
    <property type="match status" value="1"/>
</dbReference>
<gene>
    <name evidence="8" type="primary">metA</name>
    <name evidence="6" type="synonym">metAA</name>
    <name evidence="8" type="ORF">FYJ73_01585</name>
</gene>
<keyword evidence="6" id="KW-0486">Methionine biosynthesis</keyword>
<evidence type="ECO:0000256" key="3">
    <source>
        <dbReference type="ARBA" id="ARBA00022605"/>
    </source>
</evidence>
<dbReference type="NCBIfam" id="TIGR01001">
    <property type="entry name" value="metA"/>
    <property type="match status" value="1"/>
</dbReference>
<feature type="binding site" evidence="6">
    <location>
        <position position="192"/>
    </location>
    <ligand>
        <name>substrate</name>
    </ligand>
</feature>
<dbReference type="Gene3D" id="3.40.50.880">
    <property type="match status" value="1"/>
</dbReference>
<sequence>MPLRLPDKLPAIDILKHENIFVMDESRAHTQMIRPLKIVILNLMPLKVTTETDLIRLLSNTPLQIEINFMKLHSHTPKNTPIEHMKMFYKDFSVLSEQKWDGMIVTGAPIEQMAFEDVEYWQEITGIFDWARTHVTSTLYICWAAQAALYHFYQVPKHPLEKKRFGIFPQTPLDPLLPIFRGFDDVFMMPHSRHTEVWRSDIDKVDALRVIAEGPESGVSMVMAREGREFFITGHLEYAPDTLDKEYKRDAGKRDDVELPKNYYRDNDPAKGPLVTWRSHANLLFNNWINYYVYQETPYNINEIK</sequence>
<feature type="binding site" evidence="6">
    <location>
        <position position="163"/>
    </location>
    <ligand>
        <name>substrate</name>
    </ligand>
</feature>
<feature type="site" description="Important for acyl-CoA specificity" evidence="6">
    <location>
        <position position="111"/>
    </location>
</feature>
<dbReference type="Pfam" id="PF04204">
    <property type="entry name" value="HTS"/>
    <property type="match status" value="1"/>
</dbReference>
<keyword evidence="4 6" id="KW-0808">Transferase</keyword>
<keyword evidence="5 6" id="KW-0012">Acyltransferase</keyword>
<evidence type="ECO:0000256" key="2">
    <source>
        <dbReference type="ARBA" id="ARBA00022490"/>
    </source>
</evidence>